<name>A0ABT5C548_9BACT</name>
<reference evidence="12 13" key="1">
    <citation type="submission" date="2023-01" db="EMBL/GenBank/DDBJ databases">
        <title>Minimal conservation of predation-associated metabolite biosynthetic gene clusters underscores biosynthetic potential of Myxococcota including descriptions for ten novel species: Archangium lansinium sp. nov., Myxococcus landrumus sp. nov., Nannocystis bai.</title>
        <authorList>
            <person name="Ahearne A."/>
            <person name="Stevens C."/>
            <person name="Dowd S."/>
        </authorList>
    </citation>
    <scope>NUCLEOTIDE SEQUENCE [LARGE SCALE GENOMIC DNA]</scope>
    <source>
        <strain evidence="12 13">WIWO2</strain>
    </source>
</reference>
<evidence type="ECO:0000313" key="13">
    <source>
        <dbReference type="Proteomes" id="UP001217485"/>
    </source>
</evidence>
<keyword evidence="2 9" id="KW-0963">Cytoplasm</keyword>
<dbReference type="EMBL" id="JAQNDK010000003">
    <property type="protein sequence ID" value="MDC0681078.1"/>
    <property type="molecule type" value="Genomic_DNA"/>
</dbReference>
<dbReference type="InterPro" id="IPR004390">
    <property type="entry name" value="SR_rcpt_FtsY"/>
</dbReference>
<feature type="binding site" evidence="9">
    <location>
        <begin position="246"/>
        <end position="253"/>
    </location>
    <ligand>
        <name>GTP</name>
        <dbReference type="ChEBI" id="CHEBI:37565"/>
    </ligand>
</feature>
<evidence type="ECO:0000256" key="8">
    <source>
        <dbReference type="ARBA" id="ARBA00048027"/>
    </source>
</evidence>
<dbReference type="InterPro" id="IPR013822">
    <property type="entry name" value="Signal_recog_particl_SRP54_hlx"/>
</dbReference>
<sequence>MEIALIIVGLVVVAAIVYFVTKKAPPPEIAAPPEPKKLQEKAKQPSEKPADKPTEKPRAPKKPPAEEAPPAKAKEPAPQEEPPAAVPAPVAPPAAIEPAAPEPAVAEAPVAPAIEAPAAKPAARPARETAPPAARKRDIEGLRKGLTKVRESEGFFGRLKALFAGKKEIDPNVVEQIEEVLLTSDVGVKTTELLLDEIRSALSRNELADTDKVWDALREHAKRILRVGAGGGLPLKAQPTVVMVVGVNGVGKTTTIGKLATQLKAEGRTVVLAAGDTFRAAAVQQLNVWGKRVGCEVVRGKDGANPGAVIFDAIQKAKDTGADVVLADTAGRLHTKTNLMEELSRVARTMNKALEGAPHETLLVLDATNGQNAMQQAALFKEALPITGIVLTKLDGTAKGGVILGICAEHGLPVRYVGIGERAEDLREFEPDEFVEAMLGRASGSEDAAA</sequence>
<feature type="compositionally biased region" description="Low complexity" evidence="10">
    <location>
        <begin position="93"/>
        <end position="133"/>
    </location>
</feature>
<keyword evidence="3 9" id="KW-0547">Nucleotide-binding</keyword>
<evidence type="ECO:0000256" key="9">
    <source>
        <dbReference type="HAMAP-Rule" id="MF_00920"/>
    </source>
</evidence>
<keyword evidence="6 9" id="KW-0472">Membrane</keyword>
<comment type="catalytic activity">
    <reaction evidence="8 9">
        <text>GTP + H2O = GDP + phosphate + H(+)</text>
        <dbReference type="Rhea" id="RHEA:19669"/>
        <dbReference type="ChEBI" id="CHEBI:15377"/>
        <dbReference type="ChEBI" id="CHEBI:15378"/>
        <dbReference type="ChEBI" id="CHEBI:37565"/>
        <dbReference type="ChEBI" id="CHEBI:43474"/>
        <dbReference type="ChEBI" id="CHEBI:58189"/>
        <dbReference type="EC" id="3.6.5.4"/>
    </reaction>
</comment>
<evidence type="ECO:0000259" key="11">
    <source>
        <dbReference type="PROSITE" id="PS00300"/>
    </source>
</evidence>
<evidence type="ECO:0000256" key="1">
    <source>
        <dbReference type="ARBA" id="ARBA00022475"/>
    </source>
</evidence>
<evidence type="ECO:0000256" key="7">
    <source>
        <dbReference type="ARBA" id="ARBA00023170"/>
    </source>
</evidence>
<dbReference type="SUPFAM" id="SSF52540">
    <property type="entry name" value="P-loop containing nucleoside triphosphate hydrolases"/>
    <property type="match status" value="1"/>
</dbReference>
<comment type="caution">
    <text evidence="12">The sequence shown here is derived from an EMBL/GenBank/DDBJ whole genome shotgun (WGS) entry which is preliminary data.</text>
</comment>
<feature type="domain" description="SRP54-type proteins GTP-binding" evidence="11">
    <location>
        <begin position="413"/>
        <end position="426"/>
    </location>
</feature>
<dbReference type="InterPro" id="IPR003593">
    <property type="entry name" value="AAA+_ATPase"/>
</dbReference>
<accession>A0ABT5C548</accession>
<evidence type="ECO:0000256" key="5">
    <source>
        <dbReference type="ARBA" id="ARBA00023134"/>
    </source>
</evidence>
<evidence type="ECO:0000256" key="6">
    <source>
        <dbReference type="ARBA" id="ARBA00023136"/>
    </source>
</evidence>
<comment type="similarity">
    <text evidence="9">Belongs to the GTP-binding SRP family. FtsY subfamily.</text>
</comment>
<dbReference type="PANTHER" id="PTHR43134:SF1">
    <property type="entry name" value="SIGNAL RECOGNITION PARTICLE RECEPTOR SUBUNIT ALPHA"/>
    <property type="match status" value="1"/>
</dbReference>
<dbReference type="SMART" id="SM00382">
    <property type="entry name" value="AAA"/>
    <property type="match status" value="1"/>
</dbReference>
<evidence type="ECO:0000256" key="4">
    <source>
        <dbReference type="ARBA" id="ARBA00022801"/>
    </source>
</evidence>
<dbReference type="Pfam" id="PF00448">
    <property type="entry name" value="SRP54"/>
    <property type="match status" value="1"/>
</dbReference>
<proteinExistence type="inferred from homology"/>
<feature type="binding site" evidence="9">
    <location>
        <begin position="328"/>
        <end position="332"/>
    </location>
    <ligand>
        <name>GTP</name>
        <dbReference type="ChEBI" id="CHEBI:37565"/>
    </ligand>
</feature>
<keyword evidence="1 9" id="KW-1003">Cell membrane</keyword>
<keyword evidence="13" id="KW-1185">Reference proteome</keyword>
<dbReference type="Pfam" id="PF02881">
    <property type="entry name" value="SRP54_N"/>
    <property type="match status" value="1"/>
</dbReference>
<dbReference type="PROSITE" id="PS00300">
    <property type="entry name" value="SRP54"/>
    <property type="match status" value="1"/>
</dbReference>
<comment type="subcellular location">
    <subcellularLocation>
        <location evidence="9">Cell membrane</location>
        <topology evidence="9">Peripheral membrane protein</topology>
        <orientation evidence="9">Cytoplasmic side</orientation>
    </subcellularLocation>
    <subcellularLocation>
        <location evidence="9">Cytoplasm</location>
    </subcellularLocation>
</comment>
<dbReference type="EC" id="3.6.5.4" evidence="9"/>
<protein>
    <recommendedName>
        <fullName evidence="9">Signal recognition particle receptor FtsY</fullName>
        <shortName evidence="9">SRP receptor</shortName>
        <ecNumber evidence="9">3.6.5.4</ecNumber>
    </recommendedName>
</protein>
<dbReference type="RefSeq" id="WP_272098127.1">
    <property type="nucleotide sequence ID" value="NZ_JAQNDK010000003.1"/>
</dbReference>
<keyword evidence="5 9" id="KW-0342">GTP-binding</keyword>
<evidence type="ECO:0000256" key="10">
    <source>
        <dbReference type="SAM" id="MobiDB-lite"/>
    </source>
</evidence>
<evidence type="ECO:0000256" key="3">
    <source>
        <dbReference type="ARBA" id="ARBA00022741"/>
    </source>
</evidence>
<dbReference type="SMART" id="SM00963">
    <property type="entry name" value="SRP54_N"/>
    <property type="match status" value="1"/>
</dbReference>
<evidence type="ECO:0000313" key="12">
    <source>
        <dbReference type="EMBL" id="MDC0681078.1"/>
    </source>
</evidence>
<feature type="compositionally biased region" description="Basic and acidic residues" evidence="10">
    <location>
        <begin position="34"/>
        <end position="58"/>
    </location>
</feature>
<gene>
    <name evidence="9 12" type="primary">ftsY</name>
    <name evidence="12" type="ORF">POL72_25290</name>
</gene>
<comment type="subunit">
    <text evidence="9">Part of the signal recognition particle protein translocation system, which is composed of SRP and FtsY.</text>
</comment>
<keyword evidence="7 9" id="KW-0675">Receptor</keyword>
<dbReference type="InterPro" id="IPR027417">
    <property type="entry name" value="P-loop_NTPase"/>
</dbReference>
<dbReference type="Proteomes" id="UP001217485">
    <property type="component" value="Unassembled WGS sequence"/>
</dbReference>
<organism evidence="12 13">
    <name type="scientific">Sorangium atrum</name>
    <dbReference type="NCBI Taxonomy" id="2995308"/>
    <lineage>
        <taxon>Bacteria</taxon>
        <taxon>Pseudomonadati</taxon>
        <taxon>Myxococcota</taxon>
        <taxon>Polyangia</taxon>
        <taxon>Polyangiales</taxon>
        <taxon>Polyangiaceae</taxon>
        <taxon>Sorangium</taxon>
    </lineage>
</organism>
<dbReference type="InterPro" id="IPR042101">
    <property type="entry name" value="SRP54_N_sf"/>
</dbReference>
<evidence type="ECO:0000256" key="2">
    <source>
        <dbReference type="ARBA" id="ARBA00022490"/>
    </source>
</evidence>
<dbReference type="PANTHER" id="PTHR43134">
    <property type="entry name" value="SIGNAL RECOGNITION PARTICLE RECEPTOR SUBUNIT ALPHA"/>
    <property type="match status" value="1"/>
</dbReference>
<dbReference type="SUPFAM" id="SSF47364">
    <property type="entry name" value="Domain of the SRP/SRP receptor G-proteins"/>
    <property type="match status" value="1"/>
</dbReference>
<dbReference type="InterPro" id="IPR000897">
    <property type="entry name" value="SRP54_GTPase_dom"/>
</dbReference>
<dbReference type="NCBIfam" id="TIGR00064">
    <property type="entry name" value="ftsY"/>
    <property type="match status" value="1"/>
</dbReference>
<comment type="function">
    <text evidence="9">Involved in targeting and insertion of nascent membrane proteins into the cytoplasmic membrane. Acts as a receptor for the complex formed by the signal recognition particle (SRP) and the ribosome-nascent chain (RNC).</text>
</comment>
<feature type="region of interest" description="Disordered" evidence="10">
    <location>
        <begin position="25"/>
        <end position="139"/>
    </location>
</feature>
<dbReference type="Gene3D" id="3.40.50.300">
    <property type="entry name" value="P-loop containing nucleotide triphosphate hydrolases"/>
    <property type="match status" value="1"/>
</dbReference>
<keyword evidence="4 9" id="KW-0378">Hydrolase</keyword>
<dbReference type="Gene3D" id="1.20.120.140">
    <property type="entry name" value="Signal recognition particle SRP54, nucleotide-binding domain"/>
    <property type="match status" value="1"/>
</dbReference>
<feature type="binding site" evidence="9">
    <location>
        <begin position="392"/>
        <end position="395"/>
    </location>
    <ligand>
        <name>GTP</name>
        <dbReference type="ChEBI" id="CHEBI:37565"/>
    </ligand>
</feature>
<dbReference type="SMART" id="SM00962">
    <property type="entry name" value="SRP54"/>
    <property type="match status" value="1"/>
</dbReference>
<feature type="compositionally biased region" description="Pro residues" evidence="10">
    <location>
        <begin position="79"/>
        <end position="92"/>
    </location>
</feature>
<dbReference type="HAMAP" id="MF_00920">
    <property type="entry name" value="FtsY"/>
    <property type="match status" value="1"/>
</dbReference>
<dbReference type="InterPro" id="IPR036225">
    <property type="entry name" value="SRP/SRP_N"/>
</dbReference>
<dbReference type="CDD" id="cd17874">
    <property type="entry name" value="FtsY"/>
    <property type="match status" value="1"/>
</dbReference>